<evidence type="ECO:0000256" key="1">
    <source>
        <dbReference type="SAM" id="MobiDB-lite"/>
    </source>
</evidence>
<dbReference type="RefSeq" id="XP_019018088.1">
    <property type="nucleotide sequence ID" value="XM_019160170.1"/>
</dbReference>
<dbReference type="EMBL" id="KV454003">
    <property type="protein sequence ID" value="ODQ46975.1"/>
    <property type="molecule type" value="Genomic_DNA"/>
</dbReference>
<dbReference type="Proteomes" id="UP000094455">
    <property type="component" value="Unassembled WGS sequence"/>
</dbReference>
<accession>A0A1E3NLF6</accession>
<feature type="compositionally biased region" description="Polar residues" evidence="1">
    <location>
        <begin position="14"/>
        <end position="25"/>
    </location>
</feature>
<sequence>MSRRPRPRPRPKPTVTQRGAMTSWSIDAGSIDPGRAVQQSQPARGLAACCPLPEHSDKRGERVTAVSEKRETQSNMDPALLLCGLHNSSALAYPPAPPLMTMLHTRFLLSKGFGWQDDLEFCPVVLDAAAAPGDNASGAKTAADSSQHYFVPTDAASAAAYTLQHSPPSSAASSAAAGSASTAATSPNTSLSARTASPLIHTPRAKKILDIVNPHTGLRVGSPSARTLQ</sequence>
<protein>
    <submittedName>
        <fullName evidence="2">Uncharacterized protein</fullName>
    </submittedName>
</protein>
<dbReference type="GeneID" id="30176857"/>
<evidence type="ECO:0000313" key="2">
    <source>
        <dbReference type="EMBL" id="ODQ46975.1"/>
    </source>
</evidence>
<evidence type="ECO:0000313" key="3">
    <source>
        <dbReference type="Proteomes" id="UP000094455"/>
    </source>
</evidence>
<feature type="region of interest" description="Disordered" evidence="1">
    <location>
        <begin position="1"/>
        <end position="44"/>
    </location>
</feature>
<feature type="compositionally biased region" description="Basic residues" evidence="1">
    <location>
        <begin position="1"/>
        <end position="11"/>
    </location>
</feature>
<dbReference type="AlphaFoldDB" id="A0A1E3NLF6"/>
<gene>
    <name evidence="2" type="ORF">PICMEDRAFT_139873</name>
</gene>
<name>A0A1E3NLF6_9ASCO</name>
<keyword evidence="3" id="KW-1185">Reference proteome</keyword>
<dbReference type="OrthoDB" id="5408025at2759"/>
<organism evidence="2 3">
    <name type="scientific">Pichia membranifaciens NRRL Y-2026</name>
    <dbReference type="NCBI Taxonomy" id="763406"/>
    <lineage>
        <taxon>Eukaryota</taxon>
        <taxon>Fungi</taxon>
        <taxon>Dikarya</taxon>
        <taxon>Ascomycota</taxon>
        <taxon>Saccharomycotina</taxon>
        <taxon>Pichiomycetes</taxon>
        <taxon>Pichiales</taxon>
        <taxon>Pichiaceae</taxon>
        <taxon>Pichia</taxon>
    </lineage>
</organism>
<proteinExistence type="predicted"/>
<reference evidence="2 3" key="1">
    <citation type="journal article" date="2016" name="Proc. Natl. Acad. Sci. U.S.A.">
        <title>Comparative genomics of biotechnologically important yeasts.</title>
        <authorList>
            <person name="Riley R."/>
            <person name="Haridas S."/>
            <person name="Wolfe K.H."/>
            <person name="Lopes M.R."/>
            <person name="Hittinger C.T."/>
            <person name="Goeker M."/>
            <person name="Salamov A.A."/>
            <person name="Wisecaver J.H."/>
            <person name="Long T.M."/>
            <person name="Calvey C.H."/>
            <person name="Aerts A.L."/>
            <person name="Barry K.W."/>
            <person name="Choi C."/>
            <person name="Clum A."/>
            <person name="Coughlan A.Y."/>
            <person name="Deshpande S."/>
            <person name="Douglass A.P."/>
            <person name="Hanson S.J."/>
            <person name="Klenk H.-P."/>
            <person name="LaButti K.M."/>
            <person name="Lapidus A."/>
            <person name="Lindquist E.A."/>
            <person name="Lipzen A.M."/>
            <person name="Meier-Kolthoff J.P."/>
            <person name="Ohm R.A."/>
            <person name="Otillar R.P."/>
            <person name="Pangilinan J.L."/>
            <person name="Peng Y."/>
            <person name="Rokas A."/>
            <person name="Rosa C.A."/>
            <person name="Scheuner C."/>
            <person name="Sibirny A.A."/>
            <person name="Slot J.C."/>
            <person name="Stielow J.B."/>
            <person name="Sun H."/>
            <person name="Kurtzman C.P."/>
            <person name="Blackwell M."/>
            <person name="Grigoriev I.V."/>
            <person name="Jeffries T.W."/>
        </authorList>
    </citation>
    <scope>NUCLEOTIDE SEQUENCE [LARGE SCALE GENOMIC DNA]</scope>
    <source>
        <strain evidence="2 3">NRRL Y-2026</strain>
    </source>
</reference>